<feature type="compositionally biased region" description="Basic and acidic residues" evidence="6">
    <location>
        <begin position="305"/>
        <end position="324"/>
    </location>
</feature>
<dbReference type="EMBL" id="PKMF04000061">
    <property type="protein sequence ID" value="KAK7853863.1"/>
    <property type="molecule type" value="Genomic_DNA"/>
</dbReference>
<name>A0AAW0LQB5_QUESU</name>
<proteinExistence type="inferred from homology"/>
<dbReference type="GO" id="GO:0008017">
    <property type="term" value="F:microtubule binding"/>
    <property type="evidence" value="ECO:0007669"/>
    <property type="project" value="InterPro"/>
</dbReference>
<comment type="similarity">
    <text evidence="2">Belongs to the TPX2 family.</text>
</comment>
<keyword evidence="9" id="KW-1185">Reference proteome</keyword>
<feature type="compositionally biased region" description="Polar residues" evidence="6">
    <location>
        <begin position="414"/>
        <end position="423"/>
    </location>
</feature>
<evidence type="ECO:0000313" key="9">
    <source>
        <dbReference type="Proteomes" id="UP000237347"/>
    </source>
</evidence>
<evidence type="ECO:0000256" key="5">
    <source>
        <dbReference type="ARBA" id="ARBA00023212"/>
    </source>
</evidence>
<dbReference type="PANTHER" id="PTHR31358:SF30">
    <property type="entry name" value="PROTEIN WVD2-LIKE 4"/>
    <property type="match status" value="1"/>
</dbReference>
<comment type="subcellular location">
    <subcellularLocation>
        <location evidence="1">Cytoplasm</location>
        <location evidence="1">Cytoskeleton</location>
    </subcellularLocation>
</comment>
<accession>A0AAW0LQB5</accession>
<dbReference type="Proteomes" id="UP000237347">
    <property type="component" value="Unassembled WGS sequence"/>
</dbReference>
<evidence type="ECO:0000256" key="1">
    <source>
        <dbReference type="ARBA" id="ARBA00004245"/>
    </source>
</evidence>
<gene>
    <name evidence="8" type="primary">WDL4_0</name>
    <name evidence="8" type="ORF">CFP56_034482</name>
</gene>
<evidence type="ECO:0000256" key="6">
    <source>
        <dbReference type="SAM" id="MobiDB-lite"/>
    </source>
</evidence>
<dbReference type="InterPro" id="IPR044833">
    <property type="entry name" value="WDL5/6"/>
</dbReference>
<keyword evidence="5" id="KW-0206">Cytoskeleton</keyword>
<feature type="domain" description="TPX2 C-terminal" evidence="7">
    <location>
        <begin position="278"/>
        <end position="346"/>
    </location>
</feature>
<comment type="caution">
    <text evidence="8">The sequence shown here is derived from an EMBL/GenBank/DDBJ whole genome shotgun (WGS) entry which is preliminary data.</text>
</comment>
<keyword evidence="3" id="KW-0963">Cytoplasm</keyword>
<protein>
    <submittedName>
        <fullName evidence="8">Protein wvd2-like 4</fullName>
    </submittedName>
</protein>
<dbReference type="Pfam" id="PF06886">
    <property type="entry name" value="TPX2"/>
    <property type="match status" value="1"/>
</dbReference>
<evidence type="ECO:0000313" key="8">
    <source>
        <dbReference type="EMBL" id="KAK7853863.1"/>
    </source>
</evidence>
<dbReference type="PANTHER" id="PTHR31358">
    <property type="entry name" value="PROTEIN WVD2-LIKE 4"/>
    <property type="match status" value="1"/>
</dbReference>
<dbReference type="InterPro" id="IPR027329">
    <property type="entry name" value="TPX2_C"/>
</dbReference>
<evidence type="ECO:0000256" key="4">
    <source>
        <dbReference type="ARBA" id="ARBA00022701"/>
    </source>
</evidence>
<sequence length="517" mass="55584">MTKIFSILSVSICYAMEAEKGVSLEDESCVIEKKHVEESVEHLNKEGENVSDSAVPTMNGISEPIKKAEGLNSSGVVVKASAAVSTTKNLKSIKEMRTLNSGSPKNNKLAKDHKANLKATIPFSRNQGLLTQSLSFPSRGVCSDVLNKSIEVYPVKKEVKHAQRNGTRSQASGGPATSTSRLTHPNRPASIGLHSKEANTIGGTSGRQTSLASMPSIRCSVPGKSRTVSAAATCPPTEAPPSVDQNPTPVKEDDDVNSTASATPRGTPSERRSSGSGFSFRLNERAEKRKEFFSKLEEKIQAREVERNSLQEKSKENQEAEIKQLRKSLTFKATPMPSFYKEPPPKFEINKIPTTRAKSPKLGRQKSTLNARNNSLEGDGPCLSPRLSLSPKLGKNKNSIAANNSSKGGGSCLNRGQNSSTKGLQAKSDKDAASKKPIRKSQSRLQPQELVVTKTEGKPANPKPEAPGEETKNQALHVSECKDKMDLESAVDTSQNNALVLNSPAPEIMPHEVTVGG</sequence>
<feature type="compositionally biased region" description="Low complexity" evidence="6">
    <location>
        <begin position="396"/>
        <end position="406"/>
    </location>
</feature>
<dbReference type="AlphaFoldDB" id="A0AAW0LQB5"/>
<evidence type="ECO:0000256" key="2">
    <source>
        <dbReference type="ARBA" id="ARBA00005885"/>
    </source>
</evidence>
<feature type="compositionally biased region" description="Polar residues" evidence="6">
    <location>
        <begin position="257"/>
        <end position="266"/>
    </location>
</feature>
<feature type="compositionally biased region" description="Polar residues" evidence="6">
    <location>
        <begin position="365"/>
        <end position="376"/>
    </location>
</feature>
<keyword evidence="4" id="KW-0493">Microtubule</keyword>
<feature type="region of interest" description="Disordered" evidence="6">
    <location>
        <begin position="159"/>
        <end position="282"/>
    </location>
</feature>
<evidence type="ECO:0000259" key="7">
    <source>
        <dbReference type="Pfam" id="PF06886"/>
    </source>
</evidence>
<feature type="region of interest" description="Disordered" evidence="6">
    <location>
        <begin position="305"/>
        <end position="475"/>
    </location>
</feature>
<feature type="compositionally biased region" description="Polar residues" evidence="6">
    <location>
        <begin position="164"/>
        <end position="183"/>
    </location>
</feature>
<evidence type="ECO:0000256" key="3">
    <source>
        <dbReference type="ARBA" id="ARBA00022490"/>
    </source>
</evidence>
<organism evidence="8 9">
    <name type="scientific">Quercus suber</name>
    <name type="common">Cork oak</name>
    <dbReference type="NCBI Taxonomy" id="58331"/>
    <lineage>
        <taxon>Eukaryota</taxon>
        <taxon>Viridiplantae</taxon>
        <taxon>Streptophyta</taxon>
        <taxon>Embryophyta</taxon>
        <taxon>Tracheophyta</taxon>
        <taxon>Spermatophyta</taxon>
        <taxon>Magnoliopsida</taxon>
        <taxon>eudicotyledons</taxon>
        <taxon>Gunneridae</taxon>
        <taxon>Pentapetalae</taxon>
        <taxon>rosids</taxon>
        <taxon>fabids</taxon>
        <taxon>Fagales</taxon>
        <taxon>Fagaceae</taxon>
        <taxon>Quercus</taxon>
    </lineage>
</organism>
<dbReference type="GO" id="GO:0005874">
    <property type="term" value="C:microtubule"/>
    <property type="evidence" value="ECO:0007669"/>
    <property type="project" value="UniProtKB-KW"/>
</dbReference>
<reference evidence="8 9" key="1">
    <citation type="journal article" date="2018" name="Sci. Data">
        <title>The draft genome sequence of cork oak.</title>
        <authorList>
            <person name="Ramos A.M."/>
            <person name="Usie A."/>
            <person name="Barbosa P."/>
            <person name="Barros P.M."/>
            <person name="Capote T."/>
            <person name="Chaves I."/>
            <person name="Simoes F."/>
            <person name="Abreu I."/>
            <person name="Carrasquinho I."/>
            <person name="Faro C."/>
            <person name="Guimaraes J.B."/>
            <person name="Mendonca D."/>
            <person name="Nobrega F."/>
            <person name="Rodrigues L."/>
            <person name="Saibo N.J.M."/>
            <person name="Varela M.C."/>
            <person name="Egas C."/>
            <person name="Matos J."/>
            <person name="Miguel C.M."/>
            <person name="Oliveira M.M."/>
            <person name="Ricardo C.P."/>
            <person name="Goncalves S."/>
        </authorList>
    </citation>
    <scope>NUCLEOTIDE SEQUENCE [LARGE SCALE GENOMIC DNA]</scope>
    <source>
        <strain evidence="9">cv. HL8</strain>
    </source>
</reference>